<dbReference type="GO" id="GO:0022857">
    <property type="term" value="F:transmembrane transporter activity"/>
    <property type="evidence" value="ECO:0007669"/>
    <property type="project" value="InterPro"/>
</dbReference>
<keyword evidence="4 5" id="KW-0472">Membrane</keyword>
<dbReference type="InterPro" id="IPR036259">
    <property type="entry name" value="MFS_trans_sf"/>
</dbReference>
<dbReference type="GeneID" id="111250134"/>
<dbReference type="GO" id="GO:0016020">
    <property type="term" value="C:membrane"/>
    <property type="evidence" value="ECO:0007669"/>
    <property type="project" value="UniProtKB-SubCell"/>
</dbReference>
<evidence type="ECO:0000256" key="1">
    <source>
        <dbReference type="ARBA" id="ARBA00004141"/>
    </source>
</evidence>
<organism evidence="7 8">
    <name type="scientific">Varroa destructor</name>
    <name type="common">Honeybee mite</name>
    <dbReference type="NCBI Taxonomy" id="109461"/>
    <lineage>
        <taxon>Eukaryota</taxon>
        <taxon>Metazoa</taxon>
        <taxon>Ecdysozoa</taxon>
        <taxon>Arthropoda</taxon>
        <taxon>Chelicerata</taxon>
        <taxon>Arachnida</taxon>
        <taxon>Acari</taxon>
        <taxon>Parasitiformes</taxon>
        <taxon>Mesostigmata</taxon>
        <taxon>Gamasina</taxon>
        <taxon>Dermanyssoidea</taxon>
        <taxon>Varroidae</taxon>
        <taxon>Varroa</taxon>
    </lineage>
</organism>
<evidence type="ECO:0000313" key="8">
    <source>
        <dbReference type="Proteomes" id="UP000594260"/>
    </source>
</evidence>
<dbReference type="InterPro" id="IPR020846">
    <property type="entry name" value="MFS_dom"/>
</dbReference>
<keyword evidence="2 5" id="KW-0812">Transmembrane</keyword>
<evidence type="ECO:0000256" key="4">
    <source>
        <dbReference type="ARBA" id="ARBA00023136"/>
    </source>
</evidence>
<evidence type="ECO:0000256" key="2">
    <source>
        <dbReference type="ARBA" id="ARBA00022692"/>
    </source>
</evidence>
<feature type="transmembrane region" description="Helical" evidence="5">
    <location>
        <begin position="479"/>
        <end position="496"/>
    </location>
</feature>
<protein>
    <recommendedName>
        <fullName evidence="6">Major facilitator superfamily (MFS) profile domain-containing protein</fullName>
    </recommendedName>
</protein>
<comment type="subcellular location">
    <subcellularLocation>
        <location evidence="1">Membrane</location>
        <topology evidence="1">Multi-pass membrane protein</topology>
    </subcellularLocation>
</comment>
<dbReference type="OrthoDB" id="3936150at2759"/>
<feature type="transmembrane region" description="Helical" evidence="5">
    <location>
        <begin position="389"/>
        <end position="407"/>
    </location>
</feature>
<sequence>MSSEISADGGTLPFPVDIGRLSGGLGRYQIMLVAMIFLRSFPSSWTLTGLEFIAGDVDHWCAPPNDSWAPEKWKHEGIPEGDHCHRFVLNRNGSINQSIIEPCEHWSFNTTLLSSSVAEFNLVCERSWQKSAIQSVVFVAQIFGALLIGKLSDRIGRLPSYTWSTALFVLFGFIASFAPSVAFFNVLRFIQCVCIAGLNTSISTFYTEVSLAEHRSLLNVGFALGFQIPMLFSPSLAGFLHSWRGVQMAMGLSAVPLLPFFCILQESPRWLLTKGQPARSRRALENILRFNKQDVSVLDNLPLSTGKILPKQVGVSLADMLKTSAYRNTVLALFSLWFLDQAAFFSAIYLSTRIPGDRPRNFACTAAAGVAGGAGAIVLLRFVSRKSSVGGFLIISSCAFIALAVLPQDSAEWLHLIAAMLLRFSIVTSTGIIWTYTLEIFPTIVRNFGFSCCFCFGRIGGTIAPFMRDLGEWYHCAPYFVLAAACIGAGLSLPFLPETLNAPLPDNLADIRTLNKDNVVPSNHNAMETSHTAIPLVKS</sequence>
<dbReference type="Gene3D" id="1.20.1250.20">
    <property type="entry name" value="MFS general substrate transporter like domains"/>
    <property type="match status" value="1"/>
</dbReference>
<dbReference type="OMA" id="CAPPNDS"/>
<dbReference type="PROSITE" id="PS50850">
    <property type="entry name" value="MFS"/>
    <property type="match status" value="1"/>
</dbReference>
<dbReference type="SUPFAM" id="SSF103473">
    <property type="entry name" value="MFS general substrate transporter"/>
    <property type="match status" value="1"/>
</dbReference>
<feature type="transmembrane region" description="Helical" evidence="5">
    <location>
        <begin position="218"/>
        <end position="240"/>
    </location>
</feature>
<feature type="transmembrane region" description="Helical" evidence="5">
    <location>
        <begin position="246"/>
        <end position="264"/>
    </location>
</feature>
<dbReference type="InterPro" id="IPR005828">
    <property type="entry name" value="MFS_sugar_transport-like"/>
</dbReference>
<dbReference type="Pfam" id="PF00083">
    <property type="entry name" value="Sugar_tr"/>
    <property type="match status" value="1"/>
</dbReference>
<keyword evidence="8" id="KW-1185">Reference proteome</keyword>
<feature type="domain" description="Major facilitator superfamily (MFS) profile" evidence="6">
    <location>
        <begin position="32"/>
        <end position="500"/>
    </location>
</feature>
<evidence type="ECO:0000259" key="6">
    <source>
        <dbReference type="PROSITE" id="PS50850"/>
    </source>
</evidence>
<keyword evidence="3 5" id="KW-1133">Transmembrane helix</keyword>
<proteinExistence type="predicted"/>
<dbReference type="InParanoid" id="A0A7M7K2V3"/>
<dbReference type="EnsemblMetazoa" id="XM_022804893">
    <property type="protein sequence ID" value="XP_022660628"/>
    <property type="gene ID" value="LOC111250134"/>
</dbReference>
<dbReference type="KEGG" id="vde:111250134"/>
<feature type="transmembrane region" description="Helical" evidence="5">
    <location>
        <begin position="161"/>
        <end position="182"/>
    </location>
</feature>
<reference evidence="7" key="1">
    <citation type="submission" date="2021-01" db="UniProtKB">
        <authorList>
            <consortium name="EnsemblMetazoa"/>
        </authorList>
    </citation>
    <scope>IDENTIFICATION</scope>
</reference>
<evidence type="ECO:0000256" key="3">
    <source>
        <dbReference type="ARBA" id="ARBA00022989"/>
    </source>
</evidence>
<dbReference type="RefSeq" id="XP_022660628.1">
    <property type="nucleotide sequence ID" value="XM_022804893.1"/>
</dbReference>
<feature type="transmembrane region" description="Helical" evidence="5">
    <location>
        <begin position="413"/>
        <end position="436"/>
    </location>
</feature>
<dbReference type="PANTHER" id="PTHR24064">
    <property type="entry name" value="SOLUTE CARRIER FAMILY 22 MEMBER"/>
    <property type="match status" value="1"/>
</dbReference>
<accession>A0A7M7K2V3</accession>
<dbReference type="AlphaFoldDB" id="A0A7M7K2V3"/>
<dbReference type="Proteomes" id="UP000594260">
    <property type="component" value="Unplaced"/>
</dbReference>
<feature type="transmembrane region" description="Helical" evidence="5">
    <location>
        <begin position="330"/>
        <end position="350"/>
    </location>
</feature>
<feature type="transmembrane region" description="Helical" evidence="5">
    <location>
        <begin position="362"/>
        <end position="382"/>
    </location>
</feature>
<evidence type="ECO:0000256" key="5">
    <source>
        <dbReference type="SAM" id="Phobius"/>
    </source>
</evidence>
<feature type="transmembrane region" description="Helical" evidence="5">
    <location>
        <begin position="448"/>
        <end position="467"/>
    </location>
</feature>
<name>A0A7M7K2V3_VARDE</name>
<evidence type="ECO:0000313" key="7">
    <source>
        <dbReference type="EnsemblMetazoa" id="XP_022660628"/>
    </source>
</evidence>